<keyword evidence="1" id="KW-0472">Membrane</keyword>
<dbReference type="OrthoDB" id="58903at2759"/>
<feature type="transmembrane region" description="Helical" evidence="1">
    <location>
        <begin position="22"/>
        <end position="47"/>
    </location>
</feature>
<keyword evidence="1" id="KW-1133">Transmembrane helix</keyword>
<dbReference type="AlphaFoldDB" id="A0A8J4D176"/>
<accession>A0A8J4D176</accession>
<keyword evidence="4" id="KW-1185">Reference proteome</keyword>
<dbReference type="Pfam" id="PF20479">
    <property type="entry name" value="TMEM128"/>
    <property type="match status" value="1"/>
</dbReference>
<proteinExistence type="predicted"/>
<evidence type="ECO:0000313" key="2">
    <source>
        <dbReference type="EMBL" id="GIL90580.1"/>
    </source>
</evidence>
<keyword evidence="1" id="KW-0812">Transmembrane</keyword>
<evidence type="ECO:0000313" key="3">
    <source>
        <dbReference type="EMBL" id="GIM14568.1"/>
    </source>
</evidence>
<dbReference type="EMBL" id="BNCP01000057">
    <property type="protein sequence ID" value="GIL90580.1"/>
    <property type="molecule type" value="Genomic_DNA"/>
</dbReference>
<dbReference type="EMBL" id="BNCQ01000058">
    <property type="protein sequence ID" value="GIM14568.1"/>
    <property type="molecule type" value="Genomic_DNA"/>
</dbReference>
<dbReference type="InterPro" id="IPR033579">
    <property type="entry name" value="TMEM128"/>
</dbReference>
<reference evidence="2" key="1">
    <citation type="journal article" date="2021" name="Proc. Natl. Acad. Sci. U.S.A.">
        <title>Three genomes in the algal genus Volvox reveal the fate of a haploid sex-determining region after a transition to homothallism.</title>
        <authorList>
            <person name="Yamamoto K."/>
            <person name="Hamaji T."/>
            <person name="Kawai-Toyooka H."/>
            <person name="Matsuzaki R."/>
            <person name="Takahashi F."/>
            <person name="Nishimura Y."/>
            <person name="Kawachi M."/>
            <person name="Noguchi H."/>
            <person name="Minakuchi Y."/>
            <person name="Umen J.G."/>
            <person name="Toyoda A."/>
            <person name="Nozaki H."/>
        </authorList>
    </citation>
    <scope>NUCLEOTIDE SEQUENCE</scope>
    <source>
        <strain evidence="3">NIES-3785</strain>
        <strain evidence="2">NIES-3786</strain>
    </source>
</reference>
<evidence type="ECO:0000256" key="1">
    <source>
        <dbReference type="SAM" id="Phobius"/>
    </source>
</evidence>
<evidence type="ECO:0000313" key="4">
    <source>
        <dbReference type="Proteomes" id="UP000747110"/>
    </source>
</evidence>
<protein>
    <submittedName>
        <fullName evidence="2">Uncharacterized protein</fullName>
    </submittedName>
</protein>
<dbReference type="Proteomes" id="UP000722791">
    <property type="component" value="Unassembled WGS sequence"/>
</dbReference>
<gene>
    <name evidence="2" type="ORF">Vretifemale_18210</name>
    <name evidence="3" type="ORF">Vretimale_17480</name>
</gene>
<comment type="caution">
    <text evidence="2">The sequence shown here is derived from an EMBL/GenBank/DDBJ whole genome shotgun (WGS) entry which is preliminary data.</text>
</comment>
<sequence length="128" mass="13624">MSDDNSSATPGKSRWQGKLESFFWTSAAVGVVLYGTGQHDLLTVLLFDNRPHRLGYFKGIKNPMSSGTLAVPAGAATFAMTIISFIIAFWPIFGIIAIVQVVVITYGIVSAMTFLPGVGPLKVEGKGS</sequence>
<dbReference type="PANTHER" id="PTHR31134">
    <property type="entry name" value="TRANSMEMBRANE PROTEIN 128"/>
    <property type="match status" value="1"/>
</dbReference>
<organism evidence="2 4">
    <name type="scientific">Volvox reticuliferus</name>
    <dbReference type="NCBI Taxonomy" id="1737510"/>
    <lineage>
        <taxon>Eukaryota</taxon>
        <taxon>Viridiplantae</taxon>
        <taxon>Chlorophyta</taxon>
        <taxon>core chlorophytes</taxon>
        <taxon>Chlorophyceae</taxon>
        <taxon>CS clade</taxon>
        <taxon>Chlamydomonadales</taxon>
        <taxon>Volvocaceae</taxon>
        <taxon>Volvox</taxon>
    </lineage>
</organism>
<feature type="transmembrane region" description="Helical" evidence="1">
    <location>
        <begin position="95"/>
        <end position="118"/>
    </location>
</feature>
<dbReference type="PANTHER" id="PTHR31134:SF1">
    <property type="entry name" value="TRANSMEMBRANE PROTEIN 128"/>
    <property type="match status" value="1"/>
</dbReference>
<name>A0A8J4D176_9CHLO</name>
<feature type="transmembrane region" description="Helical" evidence="1">
    <location>
        <begin position="68"/>
        <end position="89"/>
    </location>
</feature>
<dbReference type="Proteomes" id="UP000747110">
    <property type="component" value="Unassembled WGS sequence"/>
</dbReference>